<dbReference type="PANTHER" id="PTHR36710:SF20">
    <property type="entry name" value="PECTINESTERASE INHIBITOR DOMAIN PROTEIN"/>
    <property type="match status" value="1"/>
</dbReference>
<name>A0A072TG34_MEDTR</name>
<dbReference type="GO" id="GO:0046910">
    <property type="term" value="F:pectinesterase inhibitor activity"/>
    <property type="evidence" value="ECO:0007669"/>
    <property type="project" value="InterPro"/>
</dbReference>
<keyword evidence="1 4" id="KW-0732">Signal</keyword>
<keyword evidence="8" id="KW-1185">Reference proteome</keyword>
<feature type="domain" description="Pectinesterase inhibitor" evidence="5">
    <location>
        <begin position="25"/>
        <end position="173"/>
    </location>
</feature>
<proteinExistence type="inferred from homology"/>
<dbReference type="SUPFAM" id="SSF101148">
    <property type="entry name" value="Plant invertase/pectin methylesterase inhibitor"/>
    <property type="match status" value="1"/>
</dbReference>
<evidence type="ECO:0000256" key="2">
    <source>
        <dbReference type="ARBA" id="ARBA00023157"/>
    </source>
</evidence>
<dbReference type="Gene3D" id="1.20.140.40">
    <property type="entry name" value="Invertase/pectin methylesterase inhibitor family protein"/>
    <property type="match status" value="1"/>
</dbReference>
<reference evidence="7" key="3">
    <citation type="submission" date="2015-06" db="UniProtKB">
        <authorList>
            <consortium name="EnsemblPlants"/>
        </authorList>
    </citation>
    <scope>IDENTIFICATION</scope>
    <source>
        <strain evidence="7">cv. Jemalong A17</strain>
    </source>
</reference>
<sequence>MMRQYSSLLLGLFILHVVSSKSISTKVVEVKVICKEAPNPSYCLNLLNSKPGRVKGVDLVNLAEYTIDVLNDNWTNTFNLLNKLIQSAENDTVTNYYYRCSLDLFNLDSVSSRLGDVQLNLELGKYSAMAKDSADIMQYLLECIDSLHKHETSPLLAKYVDDLRQGDQVLQIIIKYLNL</sequence>
<keyword evidence="2" id="KW-1015">Disulfide bond</keyword>
<comment type="similarity">
    <text evidence="3">Belongs to the PMEI family.</text>
</comment>
<organism evidence="6 8">
    <name type="scientific">Medicago truncatula</name>
    <name type="common">Barrel medic</name>
    <name type="synonym">Medicago tribuloides</name>
    <dbReference type="NCBI Taxonomy" id="3880"/>
    <lineage>
        <taxon>Eukaryota</taxon>
        <taxon>Viridiplantae</taxon>
        <taxon>Streptophyta</taxon>
        <taxon>Embryophyta</taxon>
        <taxon>Tracheophyta</taxon>
        <taxon>Spermatophyta</taxon>
        <taxon>Magnoliopsida</taxon>
        <taxon>eudicotyledons</taxon>
        <taxon>Gunneridae</taxon>
        <taxon>Pentapetalae</taxon>
        <taxon>rosids</taxon>
        <taxon>fabids</taxon>
        <taxon>Fabales</taxon>
        <taxon>Fabaceae</taxon>
        <taxon>Papilionoideae</taxon>
        <taxon>50 kb inversion clade</taxon>
        <taxon>NPAAA clade</taxon>
        <taxon>Hologalegina</taxon>
        <taxon>IRL clade</taxon>
        <taxon>Trifolieae</taxon>
        <taxon>Medicago</taxon>
    </lineage>
</organism>
<dbReference type="CDD" id="cd15797">
    <property type="entry name" value="PMEI"/>
    <property type="match status" value="1"/>
</dbReference>
<evidence type="ECO:0000256" key="1">
    <source>
        <dbReference type="ARBA" id="ARBA00022729"/>
    </source>
</evidence>
<feature type="chain" id="PRO_5014498686" evidence="4">
    <location>
        <begin position="21"/>
        <end position="179"/>
    </location>
</feature>
<gene>
    <name evidence="6" type="ORF">MTR_0155s0080</name>
</gene>
<evidence type="ECO:0000256" key="3">
    <source>
        <dbReference type="ARBA" id="ARBA00038471"/>
    </source>
</evidence>
<dbReference type="HOGENOM" id="CLU_099602_0_0_1"/>
<dbReference type="NCBIfam" id="TIGR01614">
    <property type="entry name" value="PME_inhib"/>
    <property type="match status" value="1"/>
</dbReference>
<dbReference type="InterPro" id="IPR034086">
    <property type="entry name" value="PMEI_plant"/>
</dbReference>
<evidence type="ECO:0000256" key="4">
    <source>
        <dbReference type="SAM" id="SignalP"/>
    </source>
</evidence>
<dbReference type="InterPro" id="IPR035513">
    <property type="entry name" value="Invertase/methylesterase_inhib"/>
</dbReference>
<reference evidence="6 8" key="2">
    <citation type="journal article" date="2014" name="BMC Genomics">
        <title>An improved genome release (version Mt4.0) for the model legume Medicago truncatula.</title>
        <authorList>
            <person name="Tang H."/>
            <person name="Krishnakumar V."/>
            <person name="Bidwell S."/>
            <person name="Rosen B."/>
            <person name="Chan A."/>
            <person name="Zhou S."/>
            <person name="Gentzbittel L."/>
            <person name="Childs K.L."/>
            <person name="Yandell M."/>
            <person name="Gundlach H."/>
            <person name="Mayer K.F."/>
            <person name="Schwartz D.C."/>
            <person name="Town C.D."/>
        </authorList>
    </citation>
    <scope>GENOME REANNOTATION</scope>
    <source>
        <strain evidence="6">A17</strain>
        <strain evidence="7 8">cv. Jemalong A17</strain>
    </source>
</reference>
<dbReference type="SMART" id="SM00856">
    <property type="entry name" value="PMEI"/>
    <property type="match status" value="1"/>
</dbReference>
<dbReference type="Proteomes" id="UP000002051">
    <property type="component" value="Unassembled WGS sequence"/>
</dbReference>
<accession>A0A072TG34</accession>
<feature type="signal peptide" evidence="4">
    <location>
        <begin position="1"/>
        <end position="20"/>
    </location>
</feature>
<reference evidence="6 8" key="1">
    <citation type="journal article" date="2011" name="Nature">
        <title>The Medicago genome provides insight into the evolution of rhizobial symbioses.</title>
        <authorList>
            <person name="Young N.D."/>
            <person name="Debelle F."/>
            <person name="Oldroyd G.E."/>
            <person name="Geurts R."/>
            <person name="Cannon S.B."/>
            <person name="Udvardi M.K."/>
            <person name="Benedito V.A."/>
            <person name="Mayer K.F."/>
            <person name="Gouzy J."/>
            <person name="Schoof H."/>
            <person name="Van de Peer Y."/>
            <person name="Proost S."/>
            <person name="Cook D.R."/>
            <person name="Meyers B.C."/>
            <person name="Spannagl M."/>
            <person name="Cheung F."/>
            <person name="De Mita S."/>
            <person name="Krishnakumar V."/>
            <person name="Gundlach H."/>
            <person name="Zhou S."/>
            <person name="Mudge J."/>
            <person name="Bharti A.K."/>
            <person name="Murray J.D."/>
            <person name="Naoumkina M.A."/>
            <person name="Rosen B."/>
            <person name="Silverstein K.A."/>
            <person name="Tang H."/>
            <person name="Rombauts S."/>
            <person name="Zhao P.X."/>
            <person name="Zhou P."/>
            <person name="Barbe V."/>
            <person name="Bardou P."/>
            <person name="Bechner M."/>
            <person name="Bellec A."/>
            <person name="Berger A."/>
            <person name="Berges H."/>
            <person name="Bidwell S."/>
            <person name="Bisseling T."/>
            <person name="Choisne N."/>
            <person name="Couloux A."/>
            <person name="Denny R."/>
            <person name="Deshpande S."/>
            <person name="Dai X."/>
            <person name="Doyle J.J."/>
            <person name="Dudez A.M."/>
            <person name="Farmer A.D."/>
            <person name="Fouteau S."/>
            <person name="Franken C."/>
            <person name="Gibelin C."/>
            <person name="Gish J."/>
            <person name="Goldstein S."/>
            <person name="Gonzalez A.J."/>
            <person name="Green P.J."/>
            <person name="Hallab A."/>
            <person name="Hartog M."/>
            <person name="Hua A."/>
            <person name="Humphray S.J."/>
            <person name="Jeong D.H."/>
            <person name="Jing Y."/>
            <person name="Jocker A."/>
            <person name="Kenton S.M."/>
            <person name="Kim D.J."/>
            <person name="Klee K."/>
            <person name="Lai H."/>
            <person name="Lang C."/>
            <person name="Lin S."/>
            <person name="Macmil S.L."/>
            <person name="Magdelenat G."/>
            <person name="Matthews L."/>
            <person name="McCorrison J."/>
            <person name="Monaghan E.L."/>
            <person name="Mun J.H."/>
            <person name="Najar F.Z."/>
            <person name="Nicholson C."/>
            <person name="Noirot C."/>
            <person name="O'Bleness M."/>
            <person name="Paule C.R."/>
            <person name="Poulain J."/>
            <person name="Prion F."/>
            <person name="Qin B."/>
            <person name="Qu C."/>
            <person name="Retzel E.F."/>
            <person name="Riddle C."/>
            <person name="Sallet E."/>
            <person name="Samain S."/>
            <person name="Samson N."/>
            <person name="Sanders I."/>
            <person name="Saurat O."/>
            <person name="Scarpelli C."/>
            <person name="Schiex T."/>
            <person name="Segurens B."/>
            <person name="Severin A.J."/>
            <person name="Sherrier D.J."/>
            <person name="Shi R."/>
            <person name="Sims S."/>
            <person name="Singer S.R."/>
            <person name="Sinharoy S."/>
            <person name="Sterck L."/>
            <person name="Viollet A."/>
            <person name="Wang B.B."/>
            <person name="Wang K."/>
            <person name="Wang M."/>
            <person name="Wang X."/>
            <person name="Warfsmann J."/>
            <person name="Weissenbach J."/>
            <person name="White D.D."/>
            <person name="White J.D."/>
            <person name="Wiley G.B."/>
            <person name="Wincker P."/>
            <person name="Xing Y."/>
            <person name="Yang L."/>
            <person name="Yao Z."/>
            <person name="Ying F."/>
            <person name="Zhai J."/>
            <person name="Zhou L."/>
            <person name="Zuber A."/>
            <person name="Denarie J."/>
            <person name="Dixon R.A."/>
            <person name="May G.D."/>
            <person name="Schwartz D.C."/>
            <person name="Rogers J."/>
            <person name="Quetier F."/>
            <person name="Town C.D."/>
            <person name="Roe B.A."/>
        </authorList>
    </citation>
    <scope>NUCLEOTIDE SEQUENCE [LARGE SCALE GENOMIC DNA]</scope>
    <source>
        <strain evidence="6">A17</strain>
        <strain evidence="7 8">cv. Jemalong A17</strain>
    </source>
</reference>
<evidence type="ECO:0000313" key="8">
    <source>
        <dbReference type="Proteomes" id="UP000002051"/>
    </source>
</evidence>
<dbReference type="PANTHER" id="PTHR36710">
    <property type="entry name" value="PECTINESTERASE INHIBITOR-LIKE"/>
    <property type="match status" value="1"/>
</dbReference>
<dbReference type="EMBL" id="KL402880">
    <property type="protein sequence ID" value="KEH16524.1"/>
    <property type="molecule type" value="Genomic_DNA"/>
</dbReference>
<evidence type="ECO:0000259" key="5">
    <source>
        <dbReference type="SMART" id="SM00856"/>
    </source>
</evidence>
<dbReference type="AlphaFoldDB" id="A0A072TG34"/>
<dbReference type="InterPro" id="IPR006501">
    <property type="entry name" value="Pectinesterase_inhib_dom"/>
</dbReference>
<evidence type="ECO:0000313" key="7">
    <source>
        <dbReference type="EnsemblPlants" id="KEH16524"/>
    </source>
</evidence>
<dbReference type="EnsemblPlants" id="KEH16524">
    <property type="protein sequence ID" value="KEH16524"/>
    <property type="gene ID" value="MTR_0155s0080"/>
</dbReference>
<protein>
    <submittedName>
        <fullName evidence="6">Plant invertase/pectin methylesterase inhibitor</fullName>
    </submittedName>
</protein>
<evidence type="ECO:0000313" key="6">
    <source>
        <dbReference type="EMBL" id="KEH16524.1"/>
    </source>
</evidence>
<dbReference type="InterPro" id="IPR052421">
    <property type="entry name" value="PCW_Enzyme_Inhibitor"/>
</dbReference>